<reference evidence="1" key="1">
    <citation type="journal article" date="2014" name="Front. Microbiol.">
        <title>High frequency of phylogenetically diverse reductive dehalogenase-homologous genes in deep subseafloor sedimentary metagenomes.</title>
        <authorList>
            <person name="Kawai M."/>
            <person name="Futagami T."/>
            <person name="Toyoda A."/>
            <person name="Takaki Y."/>
            <person name="Nishi S."/>
            <person name="Hori S."/>
            <person name="Arai W."/>
            <person name="Tsubouchi T."/>
            <person name="Morono Y."/>
            <person name="Uchiyama I."/>
            <person name="Ito T."/>
            <person name="Fujiyama A."/>
            <person name="Inagaki F."/>
            <person name="Takami H."/>
        </authorList>
    </citation>
    <scope>NUCLEOTIDE SEQUENCE</scope>
    <source>
        <strain evidence="1">Expedition CK06-06</strain>
    </source>
</reference>
<organism evidence="1">
    <name type="scientific">marine sediment metagenome</name>
    <dbReference type="NCBI Taxonomy" id="412755"/>
    <lineage>
        <taxon>unclassified sequences</taxon>
        <taxon>metagenomes</taxon>
        <taxon>ecological metagenomes</taxon>
    </lineage>
</organism>
<feature type="non-terminal residue" evidence="1">
    <location>
        <position position="1"/>
    </location>
</feature>
<accession>X1RS28</accession>
<evidence type="ECO:0000313" key="1">
    <source>
        <dbReference type="EMBL" id="GAI58334.1"/>
    </source>
</evidence>
<comment type="caution">
    <text evidence="1">The sequence shown here is derived from an EMBL/GenBank/DDBJ whole genome shotgun (WGS) entry which is preliminary data.</text>
</comment>
<dbReference type="EMBL" id="BARV01038296">
    <property type="protein sequence ID" value="GAI58334.1"/>
    <property type="molecule type" value="Genomic_DNA"/>
</dbReference>
<sequence length="36" mass="3937">AIFTSSSWDADMTCAKDDPGMARYIRQARQADSASL</sequence>
<protein>
    <submittedName>
        <fullName evidence="1">Uncharacterized protein</fullName>
    </submittedName>
</protein>
<gene>
    <name evidence="1" type="ORF">S06H3_59036</name>
</gene>
<dbReference type="AlphaFoldDB" id="X1RS28"/>
<proteinExistence type="predicted"/>
<name>X1RS28_9ZZZZ</name>